<evidence type="ECO:0000256" key="3">
    <source>
        <dbReference type="ARBA" id="ARBA00022548"/>
    </source>
</evidence>
<dbReference type="Pfam" id="PF05199">
    <property type="entry name" value="GMC_oxred_C"/>
    <property type="match status" value="1"/>
</dbReference>
<evidence type="ECO:0000256" key="14">
    <source>
        <dbReference type="ARBA" id="ARBA00049744"/>
    </source>
</evidence>
<dbReference type="PANTHER" id="PTHR47470">
    <property type="entry name" value="CHOLESTEROL OXIDASE"/>
    <property type="match status" value="1"/>
</dbReference>
<reference evidence="18 19" key="1">
    <citation type="submission" date="2016-10" db="EMBL/GenBank/DDBJ databases">
        <authorList>
            <person name="de Groot N.N."/>
        </authorList>
    </citation>
    <scope>NUCLEOTIDE SEQUENCE [LARGE SCALE GENOMIC DNA]</scope>
    <source>
        <strain evidence="18 19">CGMCC 4.2026</strain>
    </source>
</reference>
<proteinExistence type="inferred from homology"/>
<evidence type="ECO:0000259" key="17">
    <source>
        <dbReference type="Pfam" id="PF05199"/>
    </source>
</evidence>
<evidence type="ECO:0000256" key="11">
    <source>
        <dbReference type="ARBA" id="ARBA00038856"/>
    </source>
</evidence>
<dbReference type="Proteomes" id="UP000181951">
    <property type="component" value="Unassembled WGS sequence"/>
</dbReference>
<feature type="domain" description="FAD-binding" evidence="16">
    <location>
        <begin position="7"/>
        <end position="52"/>
    </location>
</feature>
<dbReference type="AlphaFoldDB" id="A0A1H8EGB7"/>
<evidence type="ECO:0000256" key="15">
    <source>
        <dbReference type="ARBA" id="ARBA00049778"/>
    </source>
</evidence>
<evidence type="ECO:0000256" key="5">
    <source>
        <dbReference type="ARBA" id="ARBA00022827"/>
    </source>
</evidence>
<dbReference type="GO" id="GO:0008203">
    <property type="term" value="P:cholesterol metabolic process"/>
    <property type="evidence" value="ECO:0007669"/>
    <property type="project" value="UniProtKB-KW"/>
</dbReference>
<evidence type="ECO:0000256" key="2">
    <source>
        <dbReference type="ARBA" id="ARBA00010790"/>
    </source>
</evidence>
<evidence type="ECO:0000256" key="7">
    <source>
        <dbReference type="ARBA" id="ARBA00023098"/>
    </source>
</evidence>
<evidence type="ECO:0000256" key="8">
    <source>
        <dbReference type="ARBA" id="ARBA00023166"/>
    </source>
</evidence>
<evidence type="ECO:0000256" key="6">
    <source>
        <dbReference type="ARBA" id="ARBA00023002"/>
    </source>
</evidence>
<dbReference type="PANTHER" id="PTHR47470:SF1">
    <property type="entry name" value="FAD-DEPENDENT OXIDOREDUCTASE 2 FAD BINDING DOMAIN-CONTAINING PROTEIN"/>
    <property type="match status" value="1"/>
</dbReference>
<dbReference type="EC" id="5.3.3.1" evidence="11"/>
<feature type="domain" description="Glucose-methanol-choline oxidoreductase C-terminal" evidence="17">
    <location>
        <begin position="417"/>
        <end position="476"/>
    </location>
</feature>
<sequence>MEDQQHRTDALVIGSGYAGAIAASRLAAAGVRTVVLERGRRWTVTPRGDTFATQRDLDGRAAWLSERSPLTDRTLDVYTGVLESLDGEGLTMIAAAGVGGASLLSNATMVEPSPELFRQAFGDALDQTEMTTRWYPEARELIGCSPVPDDIWASEFYRSSRSFAGQLDRAGIPYRRVDLAVDWDVVREEMAGRRVAAEVAGLNLFGVNSGAQRSVDRTLLAGAEATGRVEVRPLTVVTAIRPDGTGGYAAACERIDERGTVLERYEVLTRTLVLAAGTLGTTRLLMRARAAGALPALPDALGTKVGNSEVITARTGMPENNPTQGGPSAILVQDWWDNPHAPVSLLNFPWVDAPAGEGWITTIGACPSPAVGTFRFDAARDDVVLGWPVDDPRVTVMAKAVQDTLDRLDAANPGSSTAFARVGTTGGNVVGGVPLGLVTGEDGGVHGCPGLYVVDSSLLHGSSGGVPPALTVAAVAARTVAAMVPRIAAVSVR</sequence>
<dbReference type="SUPFAM" id="SSF54373">
    <property type="entry name" value="FAD-linked reductases, C-terminal domain"/>
    <property type="match status" value="1"/>
</dbReference>
<dbReference type="RefSeq" id="WP_069462698.1">
    <property type="nucleotide sequence ID" value="NZ_FODD01000002.1"/>
</dbReference>
<evidence type="ECO:0000256" key="1">
    <source>
        <dbReference type="ARBA" id="ARBA00001974"/>
    </source>
</evidence>
<dbReference type="GO" id="GO:0016995">
    <property type="term" value="F:cholesterol oxidase activity"/>
    <property type="evidence" value="ECO:0007669"/>
    <property type="project" value="UniProtKB-EC"/>
</dbReference>
<dbReference type="Gene3D" id="3.50.50.60">
    <property type="entry name" value="FAD/NAD(P)-binding domain"/>
    <property type="match status" value="1"/>
</dbReference>
<dbReference type="Gene3D" id="3.30.410.10">
    <property type="entry name" value="Cholesterol Oxidase, domain 2"/>
    <property type="match status" value="1"/>
</dbReference>
<evidence type="ECO:0000259" key="16">
    <source>
        <dbReference type="Pfam" id="PF01494"/>
    </source>
</evidence>
<dbReference type="InterPro" id="IPR002938">
    <property type="entry name" value="FAD-bd"/>
</dbReference>
<dbReference type="EMBL" id="FODD01000002">
    <property type="protein sequence ID" value="SEN18430.1"/>
    <property type="molecule type" value="Genomic_DNA"/>
</dbReference>
<keyword evidence="6" id="KW-0560">Oxidoreductase</keyword>
<dbReference type="Pfam" id="PF01494">
    <property type="entry name" value="FAD_binding_3"/>
    <property type="match status" value="1"/>
</dbReference>
<keyword evidence="3" id="KW-0153">Cholesterol metabolism</keyword>
<evidence type="ECO:0000313" key="18">
    <source>
        <dbReference type="EMBL" id="SEN18430.1"/>
    </source>
</evidence>
<dbReference type="GO" id="GO:0071949">
    <property type="term" value="F:FAD binding"/>
    <property type="evidence" value="ECO:0007669"/>
    <property type="project" value="InterPro"/>
</dbReference>
<dbReference type="InterPro" id="IPR007867">
    <property type="entry name" value="GMC_OxRtase_C"/>
</dbReference>
<organism evidence="18 19">
    <name type="scientific">Actinacidiphila rubida</name>
    <dbReference type="NCBI Taxonomy" id="310780"/>
    <lineage>
        <taxon>Bacteria</taxon>
        <taxon>Bacillati</taxon>
        <taxon>Actinomycetota</taxon>
        <taxon>Actinomycetes</taxon>
        <taxon>Kitasatosporales</taxon>
        <taxon>Streptomycetaceae</taxon>
        <taxon>Actinacidiphila</taxon>
    </lineage>
</organism>
<gene>
    <name evidence="18" type="ORF">SAMN05216267_1002186</name>
</gene>
<keyword evidence="7" id="KW-0443">Lipid metabolism</keyword>
<comment type="similarity">
    <text evidence="2">Belongs to the GMC oxidoreductase family.</text>
</comment>
<evidence type="ECO:0000256" key="12">
    <source>
        <dbReference type="ARBA" id="ARBA00049645"/>
    </source>
</evidence>
<dbReference type="EC" id="1.1.3.6" evidence="13"/>
<evidence type="ECO:0000256" key="9">
    <source>
        <dbReference type="ARBA" id="ARBA00023221"/>
    </source>
</evidence>
<evidence type="ECO:0000256" key="13">
    <source>
        <dbReference type="ARBA" id="ARBA00049723"/>
    </source>
</evidence>
<keyword evidence="19" id="KW-1185">Reference proteome</keyword>
<dbReference type="InterPro" id="IPR036188">
    <property type="entry name" value="FAD/NAD-bd_sf"/>
</dbReference>
<keyword evidence="9" id="KW-0753">Steroid metabolism</keyword>
<keyword evidence="10" id="KW-0413">Isomerase</keyword>
<dbReference type="SUPFAM" id="SSF51905">
    <property type="entry name" value="FAD/NAD(P)-binding domain"/>
    <property type="match status" value="1"/>
</dbReference>
<evidence type="ECO:0000313" key="19">
    <source>
        <dbReference type="Proteomes" id="UP000181951"/>
    </source>
</evidence>
<comment type="cofactor">
    <cofactor evidence="1">
        <name>FAD</name>
        <dbReference type="ChEBI" id="CHEBI:57692"/>
    </cofactor>
</comment>
<keyword evidence="5" id="KW-0274">FAD</keyword>
<dbReference type="GO" id="GO:0004769">
    <property type="term" value="F:steroid Delta-isomerase activity"/>
    <property type="evidence" value="ECO:0007669"/>
    <property type="project" value="UniProtKB-EC"/>
</dbReference>
<name>A0A1H8EGB7_9ACTN</name>
<protein>
    <recommendedName>
        <fullName evidence="14">Cholesterol oxidase</fullName>
        <ecNumber evidence="13">1.1.3.6</ecNumber>
        <ecNumber evidence="11">5.3.3.1</ecNumber>
    </recommendedName>
    <alternativeName>
        <fullName evidence="15">Cholesterol isomerase</fullName>
    </alternativeName>
</protein>
<comment type="pathway">
    <text evidence="12">Steroid metabolism; cholesterol degradation.</text>
</comment>
<keyword evidence="4" id="KW-0285">Flavoprotein</keyword>
<dbReference type="InterPro" id="IPR052542">
    <property type="entry name" value="Cholesterol_Oxidase"/>
</dbReference>
<evidence type="ECO:0000256" key="4">
    <source>
        <dbReference type="ARBA" id="ARBA00022630"/>
    </source>
</evidence>
<keyword evidence="8" id="KW-1207">Sterol metabolism</keyword>
<accession>A0A1H8EGB7</accession>
<evidence type="ECO:0000256" key="10">
    <source>
        <dbReference type="ARBA" id="ARBA00023235"/>
    </source>
</evidence>
<dbReference type="STRING" id="310780.SAMN05216267_1002186"/>